<dbReference type="NCBIfam" id="TIGR00341">
    <property type="entry name" value="TIGR00341 family protein"/>
    <property type="match status" value="1"/>
</dbReference>
<dbReference type="PANTHER" id="PTHR20992">
    <property type="entry name" value="AT15442P-RELATED"/>
    <property type="match status" value="1"/>
</dbReference>
<dbReference type="KEGG" id="ton:TON_0148"/>
<dbReference type="InterPro" id="IPR005240">
    <property type="entry name" value="DUF389"/>
</dbReference>
<feature type="transmembrane region" description="Helical" evidence="1">
    <location>
        <begin position="273"/>
        <end position="295"/>
    </location>
</feature>
<keyword evidence="1" id="KW-0472">Membrane</keyword>
<feature type="transmembrane region" description="Helical" evidence="1">
    <location>
        <begin position="217"/>
        <end position="235"/>
    </location>
</feature>
<dbReference type="GeneID" id="7017802"/>
<reference evidence="2 3" key="1">
    <citation type="journal article" date="2008" name="J. Bacteriol.">
        <title>The complete genome sequence of Thermococcus onnurineus NA1 reveals a mixed heterotrophic and carboxydotrophic metabolism.</title>
        <authorList>
            <person name="Lee H.S."/>
            <person name="Kang S.G."/>
            <person name="Bae S.S."/>
            <person name="Lim J.K."/>
            <person name="Cho Y."/>
            <person name="Kim Y.J."/>
            <person name="Jeon J.H."/>
            <person name="Cha S.S."/>
            <person name="Kwon K.K."/>
            <person name="Kim H.T."/>
            <person name="Park C.J."/>
            <person name="Lee H.W."/>
            <person name="Kim S.I."/>
            <person name="Chun J."/>
            <person name="Colwell R.R."/>
            <person name="Kim S.J."/>
            <person name="Lee J.H."/>
        </authorList>
    </citation>
    <scope>NUCLEOTIDE SEQUENCE [LARGE SCALE GENOMIC DNA]</scope>
    <source>
        <strain evidence="2 3">NA1</strain>
    </source>
</reference>
<feature type="transmembrane region" description="Helical" evidence="1">
    <location>
        <begin position="316"/>
        <end position="333"/>
    </location>
</feature>
<keyword evidence="3" id="KW-1185">Reference proteome</keyword>
<keyword evidence="1" id="KW-1133">Transmembrane helix</keyword>
<name>B6YSU6_THEON</name>
<evidence type="ECO:0000313" key="2">
    <source>
        <dbReference type="EMBL" id="ACJ15633.1"/>
    </source>
</evidence>
<dbReference type="HOGENOM" id="CLU_050976_0_0_2"/>
<dbReference type="OrthoDB" id="3266at2157"/>
<feature type="transmembrane region" description="Helical" evidence="1">
    <location>
        <begin position="176"/>
        <end position="197"/>
    </location>
</feature>
<organism evidence="2 3">
    <name type="scientific">Thermococcus onnurineus (strain NA1)</name>
    <dbReference type="NCBI Taxonomy" id="523850"/>
    <lineage>
        <taxon>Archaea</taxon>
        <taxon>Methanobacteriati</taxon>
        <taxon>Methanobacteriota</taxon>
        <taxon>Thermococci</taxon>
        <taxon>Thermococcales</taxon>
        <taxon>Thermococcaceae</taxon>
        <taxon>Thermococcus</taxon>
    </lineage>
</organism>
<evidence type="ECO:0000313" key="3">
    <source>
        <dbReference type="Proteomes" id="UP000002727"/>
    </source>
</evidence>
<sequence length="335" mass="36623">MLRLEVYCDETEEEQVSAVLGKWNVQFYVEEVRGNDNRVLKFVAFVPDFIINDLADELMKVIDLRKGHSAITWSQVSGKSVKYANSLKSLRKFKRRWSLAAIENLIEDANNQATVDPIQLTLGAVASIIALFGLINDSIVMIISAMLLSPILGPLYGFSLNVVMGRGRDALDAVYSILKLLVVIFLSAAIVTLLLKLAGTMPPQPTYEIAIRGNSGLVYILLAVILGYAGIVAIVSKIPEILAGVSIAAALVPPTTVIGISLVMGWWDVFSGSLILTLENILGLLTGSLLGLYILNVSPRSYYERRAARLYTKRTMLVLALMITLIVLLELMVPG</sequence>
<accession>B6YSU6</accession>
<dbReference type="AlphaFoldDB" id="B6YSU6"/>
<dbReference type="RefSeq" id="WP_012571106.1">
    <property type="nucleotide sequence ID" value="NC_011529.1"/>
</dbReference>
<dbReference type="Pfam" id="PF04087">
    <property type="entry name" value="DUF389"/>
    <property type="match status" value="1"/>
</dbReference>
<feature type="transmembrane region" description="Helical" evidence="1">
    <location>
        <begin position="242"/>
        <end position="267"/>
    </location>
</feature>
<evidence type="ECO:0008006" key="4">
    <source>
        <dbReference type="Google" id="ProtNLM"/>
    </source>
</evidence>
<dbReference type="Proteomes" id="UP000002727">
    <property type="component" value="Chromosome"/>
</dbReference>
<dbReference type="EMBL" id="CP000855">
    <property type="protein sequence ID" value="ACJ15633.1"/>
    <property type="molecule type" value="Genomic_DNA"/>
</dbReference>
<keyword evidence="1" id="KW-0812">Transmembrane</keyword>
<feature type="transmembrane region" description="Helical" evidence="1">
    <location>
        <begin position="141"/>
        <end position="164"/>
    </location>
</feature>
<gene>
    <name evidence="2" type="ordered locus">TON_0148</name>
</gene>
<dbReference type="PATRIC" id="fig|523850.10.peg.148"/>
<proteinExistence type="predicted"/>
<evidence type="ECO:0000256" key="1">
    <source>
        <dbReference type="SAM" id="Phobius"/>
    </source>
</evidence>
<dbReference type="PANTHER" id="PTHR20992:SF9">
    <property type="entry name" value="AT15442P-RELATED"/>
    <property type="match status" value="1"/>
</dbReference>
<protein>
    <recommendedName>
        <fullName evidence="4">TIGR00341 family protein</fullName>
    </recommendedName>
</protein>
<dbReference type="eggNOG" id="arCOG02264">
    <property type="taxonomic scope" value="Archaea"/>
</dbReference>